<dbReference type="Gene3D" id="3.40.50.10140">
    <property type="entry name" value="Toll/interleukin-1 receptor homology (TIR) domain"/>
    <property type="match status" value="1"/>
</dbReference>
<dbReference type="Pfam" id="PF13855">
    <property type="entry name" value="LRR_8"/>
    <property type="match status" value="1"/>
</dbReference>
<accession>A0ABM1A0E2</accession>
<evidence type="ECO:0000256" key="4">
    <source>
        <dbReference type="ARBA" id="ARBA00022729"/>
    </source>
</evidence>
<keyword evidence="6 8" id="KW-0472">Membrane</keyword>
<evidence type="ECO:0000256" key="5">
    <source>
        <dbReference type="ARBA" id="ARBA00022989"/>
    </source>
</evidence>
<keyword evidence="10" id="KW-1185">Reference proteome</keyword>
<sequence>MYEISFRGVGVTRKEEGRAIIDRDGILDGRSMVYLKQICAERVLLLENHIFVTEVSAFCGRLSKCLKYVDMTGNNLQGTIPALYRLLSSPNLETIIFISKLYENMMTSLDRKKRVMLTPLESKIPSQIHRAKSLKRRQNKQSHERSCQSRELPFLNDEHQTDGILKLYVSRNLKTVIFHFDYGSLSMSRKRRLMNAHSLETFVLRYGHKGLKDFTGEVFGVEHIKNLDFSYNDLSNVTLRAFEHFTGIETLIFSHTNINALFMSRESNRLFRVTTCLKSLDLSSNSLSELSTGTFRDNHRLESVYLRDNHFQTIPFDISLTPQLRLLDLSKNAVVQLSRKQRQQLDAHARLVADFHLVLNENILSCGCEAVPFLLWLSQTAVSLDNNGNYSCVTAQGQVSYTFAYRDTQALWRICYGKFYLWFSLVLLALMVTCFLAVVFISRHSNYFRAAIFRIFNPTFRMKTRVDYPIAVSIGYAERDYRFPFHHLLPFLERDLNLTTYVRDRDSLPGQYVASAIMDAMQSSWRIVLVVTAAFLRDDQWAEFTFRSAVYSQSLSNPAQVVLIVEERLRNRLPAHLLAAVTDDNIVRLDQLRMCYELKQRLRALLLHG</sequence>
<comment type="similarity">
    <text evidence="2">Belongs to the Toll-like receptor family.</text>
</comment>
<dbReference type="SUPFAM" id="SSF52058">
    <property type="entry name" value="L domain-like"/>
    <property type="match status" value="1"/>
</dbReference>
<dbReference type="PANTHER" id="PTHR24365">
    <property type="entry name" value="TOLL-LIKE RECEPTOR"/>
    <property type="match status" value="1"/>
</dbReference>
<dbReference type="InterPro" id="IPR000157">
    <property type="entry name" value="TIR_dom"/>
</dbReference>
<evidence type="ECO:0000256" key="2">
    <source>
        <dbReference type="ARBA" id="ARBA00009634"/>
    </source>
</evidence>
<dbReference type="Pfam" id="PF01582">
    <property type="entry name" value="TIR"/>
    <property type="match status" value="1"/>
</dbReference>
<name>A0ABM1A0E2_APLCA</name>
<dbReference type="Gene3D" id="3.80.10.10">
    <property type="entry name" value="Ribonuclease Inhibitor"/>
    <property type="match status" value="2"/>
</dbReference>
<reference evidence="11" key="1">
    <citation type="submission" date="2025-08" db="UniProtKB">
        <authorList>
            <consortium name="RefSeq"/>
        </authorList>
    </citation>
    <scope>IDENTIFICATION</scope>
</reference>
<evidence type="ECO:0000313" key="11">
    <source>
        <dbReference type="RefSeq" id="XP_012938273.1"/>
    </source>
</evidence>
<dbReference type="SUPFAM" id="SSF52200">
    <property type="entry name" value="Toll/Interleukin receptor TIR domain"/>
    <property type="match status" value="1"/>
</dbReference>
<organism evidence="10 11">
    <name type="scientific">Aplysia californica</name>
    <name type="common">California sea hare</name>
    <dbReference type="NCBI Taxonomy" id="6500"/>
    <lineage>
        <taxon>Eukaryota</taxon>
        <taxon>Metazoa</taxon>
        <taxon>Spiralia</taxon>
        <taxon>Lophotrochozoa</taxon>
        <taxon>Mollusca</taxon>
        <taxon>Gastropoda</taxon>
        <taxon>Heterobranchia</taxon>
        <taxon>Euthyneura</taxon>
        <taxon>Tectipleura</taxon>
        <taxon>Aplysiida</taxon>
        <taxon>Aplysioidea</taxon>
        <taxon>Aplysiidae</taxon>
        <taxon>Aplysia</taxon>
    </lineage>
</organism>
<evidence type="ECO:0000256" key="8">
    <source>
        <dbReference type="SAM" id="Phobius"/>
    </source>
</evidence>
<dbReference type="Proteomes" id="UP000694888">
    <property type="component" value="Unplaced"/>
</dbReference>
<feature type="transmembrane region" description="Helical" evidence="8">
    <location>
        <begin position="419"/>
        <end position="441"/>
    </location>
</feature>
<dbReference type="InterPro" id="IPR001611">
    <property type="entry name" value="Leu-rich_rpt"/>
</dbReference>
<evidence type="ECO:0000313" key="10">
    <source>
        <dbReference type="Proteomes" id="UP000694888"/>
    </source>
</evidence>
<dbReference type="PANTHER" id="PTHR24365:SF541">
    <property type="entry name" value="PROTEIN TOLL-RELATED"/>
    <property type="match status" value="1"/>
</dbReference>
<comment type="subcellular location">
    <subcellularLocation>
        <location evidence="1">Membrane</location>
        <topology evidence="1">Single-pass membrane protein</topology>
    </subcellularLocation>
</comment>
<gene>
    <name evidence="11" type="primary">LOC101860332</name>
</gene>
<evidence type="ECO:0000256" key="3">
    <source>
        <dbReference type="ARBA" id="ARBA00022692"/>
    </source>
</evidence>
<protein>
    <submittedName>
        <fullName evidence="11">Toll-like receptor 4</fullName>
    </submittedName>
</protein>
<keyword evidence="4" id="KW-0732">Signal</keyword>
<proteinExistence type="inferred from homology"/>
<evidence type="ECO:0000256" key="1">
    <source>
        <dbReference type="ARBA" id="ARBA00004167"/>
    </source>
</evidence>
<evidence type="ECO:0000259" key="9">
    <source>
        <dbReference type="PROSITE" id="PS50104"/>
    </source>
</evidence>
<evidence type="ECO:0000256" key="6">
    <source>
        <dbReference type="ARBA" id="ARBA00023136"/>
    </source>
</evidence>
<evidence type="ECO:0000256" key="7">
    <source>
        <dbReference type="SAM" id="MobiDB-lite"/>
    </source>
</evidence>
<dbReference type="InterPro" id="IPR032675">
    <property type="entry name" value="LRR_dom_sf"/>
</dbReference>
<feature type="domain" description="TIR" evidence="9">
    <location>
        <begin position="466"/>
        <end position="606"/>
    </location>
</feature>
<dbReference type="PROSITE" id="PS50104">
    <property type="entry name" value="TIR"/>
    <property type="match status" value="1"/>
</dbReference>
<feature type="compositionally biased region" description="Basic residues" evidence="7">
    <location>
        <begin position="129"/>
        <end position="140"/>
    </location>
</feature>
<dbReference type="RefSeq" id="XP_012938273.1">
    <property type="nucleotide sequence ID" value="XM_013082819.2"/>
</dbReference>
<dbReference type="GeneID" id="101860332"/>
<dbReference type="InterPro" id="IPR035897">
    <property type="entry name" value="Toll_tir_struct_dom_sf"/>
</dbReference>
<dbReference type="PROSITE" id="PS51450">
    <property type="entry name" value="LRR"/>
    <property type="match status" value="1"/>
</dbReference>
<keyword evidence="3 8" id="KW-0812">Transmembrane</keyword>
<feature type="region of interest" description="Disordered" evidence="7">
    <location>
        <begin position="129"/>
        <end position="152"/>
    </location>
</feature>
<keyword evidence="5 8" id="KW-1133">Transmembrane helix</keyword>